<accession>A0A6F9DHJ0</accession>
<sequence>MRQGVQEMSVETLEDSNDLVTVLQVLHRNIAETQRSFLQWRDEYKDLSTDPDFDNEPLLCDIKMAAAEAVGPENEKIKTVTMHDKAVSTDSLLFPGVADDSGHCDVTIDGTEVNYDDLLADCDVHEEEYFEVMSVASDEGQNDETSLDGLVQKLRKLKESLASKNSEVEREINGVKREASEGCSLRERIGMNHRSLTLLERRQEKVMREALYENVTANTRIRQLQDEVIQLRIRDTQHQSDIQRLMAENSRLKLKLMESRARSPAFSAQIKSKKPPSPVPTPPLQEEKRNMSPVSLPGLMELEDLNRPVCTRVVQRATMSTMDFIRPFELTDEITLHENTAQLKKTRCPLCHHMPGDETEFDPFMDDISDCLSPFATRSIGTSTCDLQNVVSVRTSVCFMGVYLPLPLFVAYFLQRIEETMNMVGQICFSEIAPFDPSFPEFQLDFADFMKSVHNRFCQYYRPKQD</sequence>
<proteinExistence type="evidence at transcript level"/>
<dbReference type="EMBL" id="LR786586">
    <property type="protein sequence ID" value="CAB3262203.1"/>
    <property type="molecule type" value="mRNA"/>
</dbReference>
<organism evidence="3">
    <name type="scientific">Phallusia mammillata</name>
    <dbReference type="NCBI Taxonomy" id="59560"/>
    <lineage>
        <taxon>Eukaryota</taxon>
        <taxon>Metazoa</taxon>
        <taxon>Chordata</taxon>
        <taxon>Tunicata</taxon>
        <taxon>Ascidiacea</taxon>
        <taxon>Phlebobranchia</taxon>
        <taxon>Ascidiidae</taxon>
        <taxon>Phallusia</taxon>
    </lineage>
</organism>
<evidence type="ECO:0000313" key="3">
    <source>
        <dbReference type="EMBL" id="CAB3262203.1"/>
    </source>
</evidence>
<evidence type="ECO:0000256" key="1">
    <source>
        <dbReference type="SAM" id="Coils"/>
    </source>
</evidence>
<feature type="coiled-coil region" evidence="1">
    <location>
        <begin position="147"/>
        <end position="178"/>
    </location>
</feature>
<name>A0A6F9DHJ0_9ASCI</name>
<feature type="coiled-coil region" evidence="1">
    <location>
        <begin position="207"/>
        <end position="262"/>
    </location>
</feature>
<feature type="region of interest" description="Disordered" evidence="2">
    <location>
        <begin position="263"/>
        <end position="291"/>
    </location>
</feature>
<dbReference type="AlphaFoldDB" id="A0A6F9DHJ0"/>
<keyword evidence="1" id="KW-0175">Coiled coil</keyword>
<gene>
    <name evidence="3" type="primary">LOC100178656</name>
</gene>
<evidence type="ECO:0000256" key="2">
    <source>
        <dbReference type="SAM" id="MobiDB-lite"/>
    </source>
</evidence>
<protein>
    <submittedName>
        <fullName evidence="3">Uncharacterized protein LOC100178656</fullName>
    </submittedName>
</protein>
<reference evidence="3" key="1">
    <citation type="submission" date="2020-04" db="EMBL/GenBank/DDBJ databases">
        <authorList>
            <person name="Neveu A P."/>
        </authorList>
    </citation>
    <scope>NUCLEOTIDE SEQUENCE</scope>
    <source>
        <tissue evidence="3">Whole embryo</tissue>
    </source>
</reference>